<dbReference type="Proteomes" id="UP000799538">
    <property type="component" value="Unassembled WGS sequence"/>
</dbReference>
<keyword evidence="1" id="KW-0812">Transmembrane</keyword>
<keyword evidence="1" id="KW-1133">Transmembrane helix</keyword>
<dbReference type="AlphaFoldDB" id="A0A6A6G2G2"/>
<organism evidence="2 3">
    <name type="scientific">Elsinoe ampelina</name>
    <dbReference type="NCBI Taxonomy" id="302913"/>
    <lineage>
        <taxon>Eukaryota</taxon>
        <taxon>Fungi</taxon>
        <taxon>Dikarya</taxon>
        <taxon>Ascomycota</taxon>
        <taxon>Pezizomycotina</taxon>
        <taxon>Dothideomycetes</taxon>
        <taxon>Dothideomycetidae</taxon>
        <taxon>Myriangiales</taxon>
        <taxon>Elsinoaceae</taxon>
        <taxon>Elsinoe</taxon>
    </lineage>
</organism>
<proteinExistence type="predicted"/>
<evidence type="ECO:0000256" key="1">
    <source>
        <dbReference type="SAM" id="Phobius"/>
    </source>
</evidence>
<accession>A0A6A6G2G2</accession>
<evidence type="ECO:0000313" key="2">
    <source>
        <dbReference type="EMBL" id="KAF2219892.1"/>
    </source>
</evidence>
<gene>
    <name evidence="2" type="ORF">BDZ85DRAFT_36313</name>
</gene>
<keyword evidence="3" id="KW-1185">Reference proteome</keyword>
<feature type="transmembrane region" description="Helical" evidence="1">
    <location>
        <begin position="7"/>
        <end position="27"/>
    </location>
</feature>
<reference evidence="3" key="1">
    <citation type="journal article" date="2020" name="Stud. Mycol.">
        <title>101 Dothideomycetes genomes: A test case for predicting lifestyles and emergence of pathogens.</title>
        <authorList>
            <person name="Haridas S."/>
            <person name="Albert R."/>
            <person name="Binder M."/>
            <person name="Bloem J."/>
            <person name="LaButti K."/>
            <person name="Salamov A."/>
            <person name="Andreopoulos B."/>
            <person name="Baker S."/>
            <person name="Barry K."/>
            <person name="Bills G."/>
            <person name="Bluhm B."/>
            <person name="Cannon C."/>
            <person name="Castanera R."/>
            <person name="Culley D."/>
            <person name="Daum C."/>
            <person name="Ezra D."/>
            <person name="Gonzalez J."/>
            <person name="Henrissat B."/>
            <person name="Kuo A."/>
            <person name="Liang C."/>
            <person name="Lipzen A."/>
            <person name="Lutzoni F."/>
            <person name="Magnuson J."/>
            <person name="Mondo S."/>
            <person name="Nolan M."/>
            <person name="Ohm R."/>
            <person name="Pangilinan J."/>
            <person name="Park H.-J."/>
            <person name="Ramirez L."/>
            <person name="Alfaro M."/>
            <person name="Sun H."/>
            <person name="Tritt A."/>
            <person name="Yoshinaga Y."/>
            <person name="Zwiers L.-H."/>
            <person name="Turgeon B."/>
            <person name="Goodwin S."/>
            <person name="Spatafora J."/>
            <person name="Crous P."/>
            <person name="Grigoriev I."/>
        </authorList>
    </citation>
    <scope>NUCLEOTIDE SEQUENCE [LARGE SCALE GENOMIC DNA]</scope>
    <source>
        <strain evidence="3">CECT 20119</strain>
    </source>
</reference>
<dbReference type="EMBL" id="ML992514">
    <property type="protein sequence ID" value="KAF2219892.1"/>
    <property type="molecule type" value="Genomic_DNA"/>
</dbReference>
<protein>
    <submittedName>
        <fullName evidence="2">Uncharacterized protein</fullName>
    </submittedName>
</protein>
<sequence length="146" mass="16592">MPPQQRRFVYLLIASIGFTMTVMGYIYQHRSEDAVPTPLARSSFAKDCTSEQQWVLRAESTPSITASTFSISSELVNTRSYHEEVATTPSVTITIATKSISPWDYITHSPPVFDRDGRYSYCVDVMGDWNTEGMRETIRSFCVEKE</sequence>
<evidence type="ECO:0000313" key="3">
    <source>
        <dbReference type="Proteomes" id="UP000799538"/>
    </source>
</evidence>
<keyword evidence="1" id="KW-0472">Membrane</keyword>
<name>A0A6A6G2G2_9PEZI</name>